<protein>
    <submittedName>
        <fullName evidence="1">Uncharacterized protein</fullName>
    </submittedName>
</protein>
<keyword evidence="2" id="KW-1185">Reference proteome</keyword>
<dbReference type="AlphaFoldDB" id="A0AA38WI48"/>
<proteinExistence type="predicted"/>
<evidence type="ECO:0000313" key="1">
    <source>
        <dbReference type="EMBL" id="KAJ9561907.1"/>
    </source>
</evidence>
<organism evidence="1 2">
    <name type="scientific">Centaurea solstitialis</name>
    <name type="common">yellow star-thistle</name>
    <dbReference type="NCBI Taxonomy" id="347529"/>
    <lineage>
        <taxon>Eukaryota</taxon>
        <taxon>Viridiplantae</taxon>
        <taxon>Streptophyta</taxon>
        <taxon>Embryophyta</taxon>
        <taxon>Tracheophyta</taxon>
        <taxon>Spermatophyta</taxon>
        <taxon>Magnoliopsida</taxon>
        <taxon>eudicotyledons</taxon>
        <taxon>Gunneridae</taxon>
        <taxon>Pentapetalae</taxon>
        <taxon>asterids</taxon>
        <taxon>campanulids</taxon>
        <taxon>Asterales</taxon>
        <taxon>Asteraceae</taxon>
        <taxon>Carduoideae</taxon>
        <taxon>Cardueae</taxon>
        <taxon>Centaureinae</taxon>
        <taxon>Centaurea</taxon>
    </lineage>
</organism>
<gene>
    <name evidence="1" type="ORF">OSB04_007067</name>
</gene>
<accession>A0AA38WI48</accession>
<comment type="caution">
    <text evidence="1">The sequence shown here is derived from an EMBL/GenBank/DDBJ whole genome shotgun (WGS) entry which is preliminary data.</text>
</comment>
<dbReference type="EMBL" id="JARYMX010000002">
    <property type="protein sequence ID" value="KAJ9561907.1"/>
    <property type="molecule type" value="Genomic_DNA"/>
</dbReference>
<sequence length="97" mass="11634">MGPFLLISYIFNKSEDEPKILQLFRYERVRENLIENGVPSKNKWLTMTQQAIHRQTHTWGKMTLRQAMINRSLMLVEMIRVTLDMTRMSLHLLEQKD</sequence>
<evidence type="ECO:0000313" key="2">
    <source>
        <dbReference type="Proteomes" id="UP001172457"/>
    </source>
</evidence>
<name>A0AA38WI48_9ASTR</name>
<reference evidence="1" key="1">
    <citation type="submission" date="2023-03" db="EMBL/GenBank/DDBJ databases">
        <title>Chromosome-scale reference genome and RAD-based genetic map of yellow starthistle (Centaurea solstitialis) reveal putative structural variation and QTLs associated with invader traits.</title>
        <authorList>
            <person name="Reatini B."/>
            <person name="Cang F.A."/>
            <person name="Jiang Q."/>
            <person name="Mckibben M.T.W."/>
            <person name="Barker M.S."/>
            <person name="Rieseberg L.H."/>
            <person name="Dlugosch K.M."/>
        </authorList>
    </citation>
    <scope>NUCLEOTIDE SEQUENCE</scope>
    <source>
        <strain evidence="1">CAN-66</strain>
        <tissue evidence="1">Leaf</tissue>
    </source>
</reference>
<dbReference type="Proteomes" id="UP001172457">
    <property type="component" value="Chromosome 2"/>
</dbReference>